<keyword evidence="1" id="KW-0805">Transcription regulation</keyword>
<gene>
    <name evidence="5" type="ORF">Rhe02_63620</name>
</gene>
<evidence type="ECO:0000256" key="1">
    <source>
        <dbReference type="ARBA" id="ARBA00023015"/>
    </source>
</evidence>
<feature type="repeat" description="TPR" evidence="3">
    <location>
        <begin position="872"/>
        <end position="905"/>
    </location>
</feature>
<keyword evidence="2" id="KW-0804">Transcription</keyword>
<dbReference type="InterPro" id="IPR027417">
    <property type="entry name" value="P-loop_NTPase"/>
</dbReference>
<dbReference type="Gene3D" id="1.25.40.10">
    <property type="entry name" value="Tetratricopeptide repeat domain"/>
    <property type="match status" value="2"/>
</dbReference>
<keyword evidence="3" id="KW-0802">TPR repeat</keyword>
<dbReference type="GO" id="GO:0043531">
    <property type="term" value="F:ADP binding"/>
    <property type="evidence" value="ECO:0007669"/>
    <property type="project" value="InterPro"/>
</dbReference>
<dbReference type="EMBL" id="BONY01000047">
    <property type="protein sequence ID" value="GIH08295.1"/>
    <property type="molecule type" value="Genomic_DNA"/>
</dbReference>
<dbReference type="SUPFAM" id="SSF48452">
    <property type="entry name" value="TPR-like"/>
    <property type="match status" value="3"/>
</dbReference>
<organism evidence="5 6">
    <name type="scientific">Rhizocola hellebori</name>
    <dbReference type="NCBI Taxonomy" id="1392758"/>
    <lineage>
        <taxon>Bacteria</taxon>
        <taxon>Bacillati</taxon>
        <taxon>Actinomycetota</taxon>
        <taxon>Actinomycetes</taxon>
        <taxon>Micromonosporales</taxon>
        <taxon>Micromonosporaceae</taxon>
        <taxon>Rhizocola</taxon>
    </lineage>
</organism>
<keyword evidence="6" id="KW-1185">Reference proteome</keyword>
<dbReference type="SUPFAM" id="SSF52540">
    <property type="entry name" value="P-loop containing nucleoside triphosphate hydrolases"/>
    <property type="match status" value="1"/>
</dbReference>
<dbReference type="PRINTS" id="PR00364">
    <property type="entry name" value="DISEASERSIST"/>
</dbReference>
<dbReference type="SMART" id="SM00028">
    <property type="entry name" value="TPR"/>
    <property type="match status" value="5"/>
</dbReference>
<dbReference type="InterPro" id="IPR011990">
    <property type="entry name" value="TPR-like_helical_dom_sf"/>
</dbReference>
<dbReference type="InterPro" id="IPR005158">
    <property type="entry name" value="BTAD"/>
</dbReference>
<accession>A0A8J3QCV3</accession>
<dbReference type="PANTHER" id="PTHR35807:SF1">
    <property type="entry name" value="TRANSCRIPTIONAL REGULATOR REDD"/>
    <property type="match status" value="1"/>
</dbReference>
<evidence type="ECO:0000313" key="6">
    <source>
        <dbReference type="Proteomes" id="UP000612899"/>
    </source>
</evidence>
<dbReference type="CDD" id="cd15831">
    <property type="entry name" value="BTAD"/>
    <property type="match status" value="1"/>
</dbReference>
<reference evidence="5" key="1">
    <citation type="submission" date="2021-01" db="EMBL/GenBank/DDBJ databases">
        <title>Whole genome shotgun sequence of Rhizocola hellebori NBRC 109834.</title>
        <authorList>
            <person name="Komaki H."/>
            <person name="Tamura T."/>
        </authorList>
    </citation>
    <scope>NUCLEOTIDE SEQUENCE</scope>
    <source>
        <strain evidence="5">NBRC 109834</strain>
    </source>
</reference>
<dbReference type="Gene3D" id="1.10.10.10">
    <property type="entry name" value="Winged helix-like DNA-binding domain superfamily/Winged helix DNA-binding domain"/>
    <property type="match status" value="1"/>
</dbReference>
<dbReference type="InterPro" id="IPR051677">
    <property type="entry name" value="AfsR-DnrI-RedD_regulator"/>
</dbReference>
<evidence type="ECO:0000313" key="5">
    <source>
        <dbReference type="EMBL" id="GIH08295.1"/>
    </source>
</evidence>
<comment type="caution">
    <text evidence="5">The sequence shown here is derived from an EMBL/GenBank/DDBJ whole genome shotgun (WGS) entry which is preliminary data.</text>
</comment>
<evidence type="ECO:0000256" key="3">
    <source>
        <dbReference type="PROSITE-ProRule" id="PRU00339"/>
    </source>
</evidence>
<proteinExistence type="predicted"/>
<dbReference type="PROSITE" id="PS50005">
    <property type="entry name" value="TPR"/>
    <property type="match status" value="1"/>
</dbReference>
<evidence type="ECO:0000256" key="2">
    <source>
        <dbReference type="ARBA" id="ARBA00023163"/>
    </source>
</evidence>
<dbReference type="PANTHER" id="PTHR35807">
    <property type="entry name" value="TRANSCRIPTIONAL REGULATOR REDD-RELATED"/>
    <property type="match status" value="1"/>
</dbReference>
<dbReference type="SMART" id="SM01043">
    <property type="entry name" value="BTAD"/>
    <property type="match status" value="1"/>
</dbReference>
<dbReference type="SUPFAM" id="SSF46894">
    <property type="entry name" value="C-terminal effector domain of the bipartite response regulators"/>
    <property type="match status" value="1"/>
</dbReference>
<name>A0A8J3QCV3_9ACTN</name>
<dbReference type="InterPro" id="IPR016032">
    <property type="entry name" value="Sig_transdc_resp-reg_C-effctor"/>
</dbReference>
<dbReference type="AlphaFoldDB" id="A0A8J3QCV3"/>
<dbReference type="GO" id="GO:0006355">
    <property type="term" value="P:regulation of DNA-templated transcription"/>
    <property type="evidence" value="ECO:0007669"/>
    <property type="project" value="InterPro"/>
</dbReference>
<dbReference type="Gene3D" id="3.40.50.300">
    <property type="entry name" value="P-loop containing nucleotide triphosphate hydrolases"/>
    <property type="match status" value="1"/>
</dbReference>
<sequence>MAGIDLSMLYPICSEATDLDPGGRIMQWRVLGSVEAWNGDAWMPVPAGKQRDLLAIMLMHPGQMLERRWLVETLWEGRGPESAVRLLPHYVWRLRGLLPGCAERLRGVPSGYLLEVAAGDLDSERFGELLAQGRHAARSGEPDRVVRTLSGALGLWRGPALADARTLPVLDEAARRLDQQRTEAREVFAEALLDIGRSAEAVTELVELTAAEPFRELPWRLLMLALHGSGRRPDALDAFQRLRALWTDELGIEPSQELHDLHRRLLADDPTLTVPAAGRAELNGRRLGTAPGVPKQVPATGEHFIGRAAELAELTRLAEAAAEMGGAVVISAIAGTAGIGKTALAVHFAHRIADRFPDGQLYVNLRGFAPGNLPTDPGVAIRSFLDALGVPLQRIPADLDAQAALYRTVLAGRRMLVLLDNAGDADQVRSLLPGAPGCLVVVTSRSSLAGLVATEGARPLILDLLAPAEAGELLARRLGRDRVAAEPNAVDEIITLCARLPLALAITAARAATRPDLPLADIAKELREGQGSLDAFDTGDALADVRTVFSWSYRRLSSAAARVFRLLGLHPGPDIGVPAIASLAGLPPRSTQSLLDELARAHLILEHLDGRYVLHDLLRAFAAEMADRTDAEPDRQAASRRMLDHYLHTAHTATMLLDPHQSPAAPAAAQPGTTPERLADYHQALAWFTVEHWVLVAAVDHAGRTGFDAYTWQLAGAMRSFFDRRGHWQDWADTHRAALDAARRMADRPAQAYACRGIGGAYTRLTQYDHAATYLRLALDIYLDIGDVTSAARTHLSLAIVLERQGRYADELDQAKHALDRYRAVGDRVGEANALNAVGWSYALLGQCDQALDFCQQAVARHKELGDRHGQAAAWDSLGYAHHRNGDHDRAIACFQHVVEIDRELGDLFGEADTLGRLGDAHDAAGSPEAARAAWQQAVEILDGLGHPDADRIRAKLDAKAAGP</sequence>
<dbReference type="Proteomes" id="UP000612899">
    <property type="component" value="Unassembled WGS sequence"/>
</dbReference>
<protein>
    <submittedName>
        <fullName evidence="5">SARP family transcriptional regulator</fullName>
    </submittedName>
</protein>
<evidence type="ECO:0000259" key="4">
    <source>
        <dbReference type="SMART" id="SM01043"/>
    </source>
</evidence>
<dbReference type="GO" id="GO:0003677">
    <property type="term" value="F:DNA binding"/>
    <property type="evidence" value="ECO:0007669"/>
    <property type="project" value="InterPro"/>
</dbReference>
<dbReference type="Pfam" id="PF13424">
    <property type="entry name" value="TPR_12"/>
    <property type="match status" value="2"/>
</dbReference>
<dbReference type="Pfam" id="PF03704">
    <property type="entry name" value="BTAD"/>
    <property type="match status" value="1"/>
</dbReference>
<dbReference type="InterPro" id="IPR036388">
    <property type="entry name" value="WH-like_DNA-bd_sf"/>
</dbReference>
<dbReference type="InterPro" id="IPR019734">
    <property type="entry name" value="TPR_rpt"/>
</dbReference>
<feature type="domain" description="Bacterial transcriptional activator" evidence="4">
    <location>
        <begin position="121"/>
        <end position="266"/>
    </location>
</feature>